<organism evidence="1">
    <name type="scientific">Woronichinia naegeliana WA131</name>
    <dbReference type="NCBI Taxonomy" id="2824559"/>
    <lineage>
        <taxon>Bacteria</taxon>
        <taxon>Bacillati</taxon>
        <taxon>Cyanobacteriota</taxon>
        <taxon>Cyanophyceae</taxon>
        <taxon>Synechococcales</taxon>
        <taxon>Coelosphaeriaceae</taxon>
        <taxon>Woronichinia</taxon>
    </lineage>
</organism>
<protein>
    <submittedName>
        <fullName evidence="1">Uncharacterized protein</fullName>
    </submittedName>
</protein>
<name>A0A977L0P0_9CYAN</name>
<gene>
    <name evidence="1" type="ORF">KA717_12515</name>
</gene>
<sequence>MTELLEQAISKIKTLPSDQQEALASIILEEIQANQQWHQFSLTQAMRNLENDNLPEYTESDLIEKWQ</sequence>
<dbReference type="KEGG" id="wna:KA717_12515"/>
<accession>A0A977L0P0</accession>
<evidence type="ECO:0000313" key="1">
    <source>
        <dbReference type="EMBL" id="UXE63377.1"/>
    </source>
</evidence>
<dbReference type="EMBL" id="CP073041">
    <property type="protein sequence ID" value="UXE63377.1"/>
    <property type="molecule type" value="Genomic_DNA"/>
</dbReference>
<dbReference type="Proteomes" id="UP001065613">
    <property type="component" value="Chromosome"/>
</dbReference>
<proteinExistence type="predicted"/>
<reference evidence="1" key="1">
    <citation type="submission" date="2021-04" db="EMBL/GenBank/DDBJ databases">
        <title>Genome sequence of Woronichinia naegeliana from Washington state freshwater lake bloom.</title>
        <authorList>
            <person name="Dreher T.W."/>
        </authorList>
    </citation>
    <scope>NUCLEOTIDE SEQUENCE</scope>
    <source>
        <strain evidence="1">WA131</strain>
    </source>
</reference>
<dbReference type="AlphaFoldDB" id="A0A977L0P0"/>